<dbReference type="GeneID" id="25735738"/>
<dbReference type="RefSeq" id="XP_013904115.1">
    <property type="nucleotide sequence ID" value="XM_014048661.1"/>
</dbReference>
<evidence type="ECO:0000313" key="4">
    <source>
        <dbReference type="Proteomes" id="UP000054498"/>
    </source>
</evidence>
<keyword evidence="4" id="KW-1185">Reference proteome</keyword>
<feature type="region of interest" description="Disordered" evidence="1">
    <location>
        <begin position="147"/>
        <end position="237"/>
    </location>
</feature>
<keyword evidence="2" id="KW-0472">Membrane</keyword>
<organism evidence="3 4">
    <name type="scientific">Monoraphidium neglectum</name>
    <dbReference type="NCBI Taxonomy" id="145388"/>
    <lineage>
        <taxon>Eukaryota</taxon>
        <taxon>Viridiplantae</taxon>
        <taxon>Chlorophyta</taxon>
        <taxon>core chlorophytes</taxon>
        <taxon>Chlorophyceae</taxon>
        <taxon>CS clade</taxon>
        <taxon>Sphaeropleales</taxon>
        <taxon>Selenastraceae</taxon>
        <taxon>Monoraphidium</taxon>
    </lineage>
</organism>
<dbReference type="AlphaFoldDB" id="A0A0D2NJS3"/>
<keyword evidence="2" id="KW-1133">Transmembrane helix</keyword>
<gene>
    <name evidence="3" type="ORF">MNEG_2860</name>
</gene>
<dbReference type="Proteomes" id="UP000054498">
    <property type="component" value="Unassembled WGS sequence"/>
</dbReference>
<evidence type="ECO:0000313" key="3">
    <source>
        <dbReference type="EMBL" id="KIZ05096.1"/>
    </source>
</evidence>
<protein>
    <submittedName>
        <fullName evidence="3">Uncharacterized protein</fullName>
    </submittedName>
</protein>
<feature type="compositionally biased region" description="Low complexity" evidence="1">
    <location>
        <begin position="166"/>
        <end position="202"/>
    </location>
</feature>
<reference evidence="3 4" key="1">
    <citation type="journal article" date="2013" name="BMC Genomics">
        <title>Reconstruction of the lipid metabolism for the microalga Monoraphidium neglectum from its genome sequence reveals characteristics suitable for biofuel production.</title>
        <authorList>
            <person name="Bogen C."/>
            <person name="Al-Dilaimi A."/>
            <person name="Albersmeier A."/>
            <person name="Wichmann J."/>
            <person name="Grundmann M."/>
            <person name="Rupp O."/>
            <person name="Lauersen K.J."/>
            <person name="Blifernez-Klassen O."/>
            <person name="Kalinowski J."/>
            <person name="Goesmann A."/>
            <person name="Mussgnug J.H."/>
            <person name="Kruse O."/>
        </authorList>
    </citation>
    <scope>NUCLEOTIDE SEQUENCE [LARGE SCALE GENOMIC DNA]</scope>
    <source>
        <strain evidence="3 4">SAG 48.87</strain>
    </source>
</reference>
<proteinExistence type="predicted"/>
<evidence type="ECO:0000256" key="1">
    <source>
        <dbReference type="SAM" id="MobiDB-lite"/>
    </source>
</evidence>
<accession>A0A0D2NJS3</accession>
<evidence type="ECO:0000256" key="2">
    <source>
        <dbReference type="SAM" id="Phobius"/>
    </source>
</evidence>
<feature type="compositionally biased region" description="Polar residues" evidence="1">
    <location>
        <begin position="211"/>
        <end position="224"/>
    </location>
</feature>
<name>A0A0D2NJS3_9CHLO</name>
<keyword evidence="2" id="KW-0812">Transmembrane</keyword>
<dbReference type="EMBL" id="KK100558">
    <property type="protein sequence ID" value="KIZ05096.1"/>
    <property type="molecule type" value="Genomic_DNA"/>
</dbReference>
<feature type="transmembrane region" description="Helical" evidence="2">
    <location>
        <begin position="99"/>
        <end position="127"/>
    </location>
</feature>
<dbReference type="KEGG" id="mng:MNEG_2860"/>
<sequence length="237" mass="26162">MQMLPRALEVCGRRALSWQRRQPRLQLHPLAYTGTYTDGFTPLDDPPNQRDLLERAFEFCGAACGSAASVAVARAADVLQALVPPSTPRSKVETAVKGALALLVLALVKGVLSVVLVLGVVVLMLYVATQLFGWDVSLDRNRQPVGQWSTGSGVWQQQQHHHHHQQQQQAPPQQQPQQQQHGPQHQQQQQQHGGAQGHPQQPRYGTGPSGQGWQQPWHSASTQGHGPLQDDVIDVWR</sequence>